<dbReference type="PANTHER" id="PTHR23330">
    <property type="entry name" value="P300 TRANSCRIPTIONAL COFACTOR JMY-RELATED"/>
    <property type="match status" value="1"/>
</dbReference>
<dbReference type="Proteomes" id="UP001142489">
    <property type="component" value="Unassembled WGS sequence"/>
</dbReference>
<dbReference type="OrthoDB" id="10066480at2759"/>
<sequence>MHITPQDLLNVKLRKTQSAAEKNEKRSPPERRKALVTLSDLQSVSLKTQTAQPTARVTHHLITPSKTGLDLRKHLKKVAINRSPGGTPLTNKENVETGTGLTPIMTQALRRKFQLAHPKSPSPARLMAANSFEEGT</sequence>
<feature type="region of interest" description="Disordered" evidence="1">
    <location>
        <begin position="116"/>
        <end position="136"/>
    </location>
</feature>
<evidence type="ECO:0000256" key="1">
    <source>
        <dbReference type="SAM" id="MobiDB-lite"/>
    </source>
</evidence>
<name>A0A9Q1AT97_9SAUR</name>
<evidence type="ECO:0000313" key="3">
    <source>
        <dbReference type="Proteomes" id="UP001142489"/>
    </source>
</evidence>
<dbReference type="EMBL" id="JAPFRF010000017">
    <property type="protein sequence ID" value="KAJ7308842.1"/>
    <property type="molecule type" value="Genomic_DNA"/>
</dbReference>
<dbReference type="GO" id="GO:0005634">
    <property type="term" value="C:nucleus"/>
    <property type="evidence" value="ECO:0007669"/>
    <property type="project" value="TreeGrafter"/>
</dbReference>
<reference evidence="2" key="1">
    <citation type="journal article" date="2023" name="DNA Res.">
        <title>Chromosome-level genome assembly of Phrynocephalus forsythii using third-generation DNA sequencing and Hi-C analysis.</title>
        <authorList>
            <person name="Qi Y."/>
            <person name="Zhao W."/>
            <person name="Zhao Y."/>
            <person name="Niu C."/>
            <person name="Cao S."/>
            <person name="Zhang Y."/>
        </authorList>
    </citation>
    <scope>NUCLEOTIDE SEQUENCE</scope>
    <source>
        <tissue evidence="2">Muscle</tissue>
    </source>
</reference>
<comment type="caution">
    <text evidence="2">The sequence shown here is derived from an EMBL/GenBank/DDBJ whole genome shotgun (WGS) entry which is preliminary data.</text>
</comment>
<keyword evidence="3" id="KW-1185">Reference proteome</keyword>
<dbReference type="AlphaFoldDB" id="A0A9Q1AT97"/>
<accession>A0A9Q1AT97</accession>
<protein>
    <submittedName>
        <fullName evidence="2">Uncharacterized protein</fullName>
    </submittedName>
</protein>
<gene>
    <name evidence="2" type="ORF">JRQ81_008113</name>
</gene>
<evidence type="ECO:0000313" key="2">
    <source>
        <dbReference type="EMBL" id="KAJ7308842.1"/>
    </source>
</evidence>
<dbReference type="PANTHER" id="PTHR23330:SF9">
    <property type="entry name" value="PROLINE-RICH PROTEIN 11"/>
    <property type="match status" value="1"/>
</dbReference>
<proteinExistence type="predicted"/>
<dbReference type="GO" id="GO:0005737">
    <property type="term" value="C:cytoplasm"/>
    <property type="evidence" value="ECO:0007669"/>
    <property type="project" value="TreeGrafter"/>
</dbReference>
<organism evidence="2 3">
    <name type="scientific">Phrynocephalus forsythii</name>
    <dbReference type="NCBI Taxonomy" id="171643"/>
    <lineage>
        <taxon>Eukaryota</taxon>
        <taxon>Metazoa</taxon>
        <taxon>Chordata</taxon>
        <taxon>Craniata</taxon>
        <taxon>Vertebrata</taxon>
        <taxon>Euteleostomi</taxon>
        <taxon>Lepidosauria</taxon>
        <taxon>Squamata</taxon>
        <taxon>Bifurcata</taxon>
        <taxon>Unidentata</taxon>
        <taxon>Episquamata</taxon>
        <taxon>Toxicofera</taxon>
        <taxon>Iguania</taxon>
        <taxon>Acrodonta</taxon>
        <taxon>Agamidae</taxon>
        <taxon>Agaminae</taxon>
        <taxon>Phrynocephalus</taxon>
    </lineage>
</organism>